<protein>
    <submittedName>
        <fullName evidence="4">G protein-coupled receptor</fullName>
    </submittedName>
</protein>
<dbReference type="OrthoDB" id="297496at2759"/>
<feature type="transmembrane region" description="Helical" evidence="1">
    <location>
        <begin position="111"/>
        <end position="138"/>
    </location>
</feature>
<reference evidence="4" key="2">
    <citation type="submission" date="2019-09" db="UniProtKB">
        <authorList>
            <consortium name="WormBaseParasite"/>
        </authorList>
    </citation>
    <scope>IDENTIFICATION</scope>
</reference>
<evidence type="ECO:0000256" key="1">
    <source>
        <dbReference type="SAM" id="Phobius"/>
    </source>
</evidence>
<dbReference type="Proteomes" id="UP000050761">
    <property type="component" value="Unassembled WGS sequence"/>
</dbReference>
<dbReference type="AlphaFoldDB" id="A0A183FD73"/>
<dbReference type="EMBL" id="UZAH01025278">
    <property type="protein sequence ID" value="VDO60230.1"/>
    <property type="molecule type" value="Genomic_DNA"/>
</dbReference>
<keyword evidence="1" id="KW-0472">Membrane</keyword>
<sequence length="478" mass="53760">MESYSSSIEEMLAYYPKHFVFFNAVISVNAISSIMLCILTIFIIFSTRSRVMTSYRLVLLNLIVWCVLFNVPGPLVFHPVMLLPSLYFGNTEFSFEGMLLYNVHPRFSSCLAATAMVATISISVFASFIAIAISFVYYHCLLTGVPNSFVLSRRGSALFLAAELLSTLLVVGGVIVTAQHSVKYPKAVLIFNFRTVESLIIMALTASIYISLYVLMTVSLVKVFQSYRHLQRLGGDTTLLNAHRYVFKVLTANFVFLLFFEFVLPVSLSLVAMLSLPTSLRFVCSFGMAFSVSLVPNCACILILVIVKPYRTALKKLFSKIACTGHGYAVSSSTLTTRPFCAAELKAWPKSKCVGGDVDGRLAFKVIMARFFSPHLMLVGSCALYIEVKREQTENIDNSAQLYIDRIWELANQERDKYENIQELVDAVKRRSKEEFHDYVDTVFMAHRASRHGYDEVSTGVTDLNKQRQLEFQVSVNF</sequence>
<keyword evidence="1" id="KW-0812">Transmembrane</keyword>
<name>A0A183FD73_HELPZ</name>
<feature type="transmembrane region" description="Helical" evidence="1">
    <location>
        <begin position="20"/>
        <end position="45"/>
    </location>
</feature>
<proteinExistence type="predicted"/>
<evidence type="ECO:0000313" key="3">
    <source>
        <dbReference type="Proteomes" id="UP000050761"/>
    </source>
</evidence>
<organism evidence="3 4">
    <name type="scientific">Heligmosomoides polygyrus</name>
    <name type="common">Parasitic roundworm</name>
    <dbReference type="NCBI Taxonomy" id="6339"/>
    <lineage>
        <taxon>Eukaryota</taxon>
        <taxon>Metazoa</taxon>
        <taxon>Ecdysozoa</taxon>
        <taxon>Nematoda</taxon>
        <taxon>Chromadorea</taxon>
        <taxon>Rhabditida</taxon>
        <taxon>Rhabditina</taxon>
        <taxon>Rhabditomorpha</taxon>
        <taxon>Strongyloidea</taxon>
        <taxon>Heligmosomidae</taxon>
        <taxon>Heligmosomoides</taxon>
    </lineage>
</organism>
<evidence type="ECO:0000313" key="2">
    <source>
        <dbReference type="EMBL" id="VDO60230.1"/>
    </source>
</evidence>
<feature type="transmembrane region" description="Helical" evidence="1">
    <location>
        <begin position="245"/>
        <end position="274"/>
    </location>
</feature>
<dbReference type="WBParaSite" id="HPBE_0000415101-mRNA-1">
    <property type="protein sequence ID" value="HPBE_0000415101-mRNA-1"/>
    <property type="gene ID" value="HPBE_0000415101"/>
</dbReference>
<accession>A0A3P7WGM4</accession>
<accession>A0A183FD73</accession>
<gene>
    <name evidence="2" type="ORF">HPBE_LOCUS4152</name>
</gene>
<keyword evidence="1" id="KW-1133">Transmembrane helix</keyword>
<reference evidence="2 3" key="1">
    <citation type="submission" date="2018-11" db="EMBL/GenBank/DDBJ databases">
        <authorList>
            <consortium name="Pathogen Informatics"/>
        </authorList>
    </citation>
    <scope>NUCLEOTIDE SEQUENCE [LARGE SCALE GENOMIC DNA]</scope>
</reference>
<keyword evidence="3" id="KW-1185">Reference proteome</keyword>
<feature type="transmembrane region" description="Helical" evidence="1">
    <location>
        <begin position="158"/>
        <end position="179"/>
    </location>
</feature>
<evidence type="ECO:0000313" key="4">
    <source>
        <dbReference type="WBParaSite" id="HPBE_0000415101-mRNA-1"/>
    </source>
</evidence>
<feature type="transmembrane region" description="Helical" evidence="1">
    <location>
        <begin position="199"/>
        <end position="224"/>
    </location>
</feature>
<feature type="transmembrane region" description="Helical" evidence="1">
    <location>
        <begin position="57"/>
        <end position="77"/>
    </location>
</feature>
<feature type="transmembrane region" description="Helical" evidence="1">
    <location>
        <begin position="280"/>
        <end position="307"/>
    </location>
</feature>